<evidence type="ECO:0000313" key="2">
    <source>
        <dbReference type="EMBL" id="KAG7295253.1"/>
    </source>
</evidence>
<dbReference type="Proteomes" id="UP000823941">
    <property type="component" value="Chromosome 31"/>
</dbReference>
<accession>A0ABQ7PUC4</accession>
<keyword evidence="3" id="KW-1185">Reference proteome</keyword>
<dbReference type="InterPro" id="IPR043502">
    <property type="entry name" value="DNA/RNA_pol_sf"/>
</dbReference>
<dbReference type="Gene3D" id="3.60.10.10">
    <property type="entry name" value="Endonuclease/exonuclease/phosphatase"/>
    <property type="match status" value="1"/>
</dbReference>
<comment type="caution">
    <text evidence="2">The sequence shown here is derived from an EMBL/GenBank/DDBJ whole genome shotgun (WGS) entry which is preliminary data.</text>
</comment>
<dbReference type="SUPFAM" id="SSF56672">
    <property type="entry name" value="DNA/RNA polymerases"/>
    <property type="match status" value="1"/>
</dbReference>
<dbReference type="Pfam" id="PF14529">
    <property type="entry name" value="Exo_endo_phos_2"/>
    <property type="match status" value="1"/>
</dbReference>
<protein>
    <recommendedName>
        <fullName evidence="1">Reverse transcriptase domain-containing protein</fullName>
    </recommendedName>
</protein>
<feature type="domain" description="Reverse transcriptase" evidence="1">
    <location>
        <begin position="496"/>
        <end position="743"/>
    </location>
</feature>
<dbReference type="CDD" id="cd01650">
    <property type="entry name" value="RT_nLTR_like"/>
    <property type="match status" value="1"/>
</dbReference>
<dbReference type="EMBL" id="JAHIBW010000031">
    <property type="protein sequence ID" value="KAG7295253.1"/>
    <property type="molecule type" value="Genomic_DNA"/>
</dbReference>
<dbReference type="InterPro" id="IPR036691">
    <property type="entry name" value="Endo/exonu/phosph_ase_sf"/>
</dbReference>
<proteinExistence type="predicted"/>
<evidence type="ECO:0000313" key="3">
    <source>
        <dbReference type="Proteomes" id="UP000823941"/>
    </source>
</evidence>
<evidence type="ECO:0000259" key="1">
    <source>
        <dbReference type="PROSITE" id="PS50878"/>
    </source>
</evidence>
<dbReference type="PANTHER" id="PTHR47510">
    <property type="entry name" value="REVERSE TRANSCRIPTASE DOMAIN-CONTAINING PROTEIN"/>
    <property type="match status" value="1"/>
</dbReference>
<dbReference type="Pfam" id="PF00078">
    <property type="entry name" value="RVT_1"/>
    <property type="match status" value="1"/>
</dbReference>
<organism evidence="2 3">
    <name type="scientific">Plutella xylostella</name>
    <name type="common">Diamondback moth</name>
    <name type="synonym">Plutella maculipennis</name>
    <dbReference type="NCBI Taxonomy" id="51655"/>
    <lineage>
        <taxon>Eukaryota</taxon>
        <taxon>Metazoa</taxon>
        <taxon>Ecdysozoa</taxon>
        <taxon>Arthropoda</taxon>
        <taxon>Hexapoda</taxon>
        <taxon>Insecta</taxon>
        <taxon>Pterygota</taxon>
        <taxon>Neoptera</taxon>
        <taxon>Endopterygota</taxon>
        <taxon>Lepidoptera</taxon>
        <taxon>Glossata</taxon>
        <taxon>Ditrysia</taxon>
        <taxon>Yponomeutoidea</taxon>
        <taxon>Plutellidae</taxon>
        <taxon>Plutella</taxon>
    </lineage>
</organism>
<gene>
    <name evidence="2" type="ORF">JYU34_022253</name>
</gene>
<name>A0ABQ7PUC4_PLUXY</name>
<dbReference type="SUPFAM" id="SSF56219">
    <property type="entry name" value="DNase I-like"/>
    <property type="match status" value="1"/>
</dbReference>
<dbReference type="InterPro" id="IPR000477">
    <property type="entry name" value="RT_dom"/>
</dbReference>
<sequence>MSTHNVSIYYQNTCGLRTKCLQLSQNILCNNYDVIVITESWLHDGILDGELCDNRYSVFRRDRDLAACDKQSGGGVMILVKRSLGAARVECGPPPPCELLSVTLPARALSATTDLRITVAYIPPETRRIPLDTNILIRDMVASREAYPQCNHVIIGDFNMPCISWETTTPIILKRGPIEVQEAAVNLTDNLSILGLCQYNTLKNSSGNTLDLAFSTLPLKITRCDFPLVQEDRHHPTFAVEVLDLKLKPLKEAPSAKYNFHRGDYASLNKCFNETDWCVILNNSLSIDEIVSKFYDIINSRISEHVPISKQSNKNQYPSWYSHALIKIIKEKSKAHSRWKKYNNNLDYDEFSLLRKRQHRVQNECFKNYTKQMEGALIKQPRAFWSYIKSMRGTSNYPKSMTFNNKEYTNGKDICNAFSDFFKSVFGDPSDNTVPLTETVDCHESLSRLRISAASVEKSLGALDTNKGAGSDGIPSIFWAKCATSLSKPIALIFNRSLEDGIFPHIWKSAHIVPIHKKGSRLPVEQYRGISILNTVGKIFEKEVYNAIYPVISRHIPEQQHGFLRKRSTVTNLASFSNFLLNNMDHGGQVDVIYTDFEKAFDRVDHTILLHKLRMLGIHGDLLRWVKSYLTNRSQAVVLGGFRSNFVDIPSGVPQGSHLGPLFYNVYLFDIYTAFTYSKHLMYADDKKIFYKIRDQQDHDAVQADLEALCRYYHNNKITVNVRKCMCISFTRKPKPSYFNYTFNDTIIERVSSLRDLGIILDSKFLLSEHIDHISNKAYRNLGFVIRSCKPFTNIGAIKSVYYAYVRSILEYACPIWSPHYTIYKERLEKVQKVFINHLNYRLRNSTNSYIDGCRINNLPTLEERRTLLDMSFLHDLVHGRVDCAGLVGSVAYCTPRRRTRHTALLHVPFHHTNYASNEPITRLARTYNKFFSNIDIFLHSTKFAFKTKILNQITESSEVNKAN</sequence>
<dbReference type="PROSITE" id="PS50878">
    <property type="entry name" value="RT_POL"/>
    <property type="match status" value="1"/>
</dbReference>
<reference evidence="2 3" key="1">
    <citation type="submission" date="2021-06" db="EMBL/GenBank/DDBJ databases">
        <title>A haploid diamondback moth (Plutella xylostella L.) genome assembly resolves 31 chromosomes and identifies a diamide resistance mutation.</title>
        <authorList>
            <person name="Ward C.M."/>
            <person name="Perry K.D."/>
            <person name="Baker G."/>
            <person name="Powis K."/>
            <person name="Heckel D.G."/>
            <person name="Baxter S.W."/>
        </authorList>
    </citation>
    <scope>NUCLEOTIDE SEQUENCE [LARGE SCALE GENOMIC DNA]</scope>
    <source>
        <strain evidence="2 3">LV</strain>
        <tissue evidence="2">Single pupa</tissue>
    </source>
</reference>
<dbReference type="InterPro" id="IPR005135">
    <property type="entry name" value="Endo/exonuclease/phosphatase"/>
</dbReference>
<dbReference type="PANTHER" id="PTHR47510:SF3">
    <property type="entry name" value="ENDO_EXONUCLEASE_PHOSPHATASE DOMAIN-CONTAINING PROTEIN"/>
    <property type="match status" value="1"/>
</dbReference>